<dbReference type="InterPro" id="IPR027417">
    <property type="entry name" value="P-loop_NTPase"/>
</dbReference>
<dbReference type="GO" id="GO:0008017">
    <property type="term" value="F:microtubule binding"/>
    <property type="evidence" value="ECO:0007669"/>
    <property type="project" value="InterPro"/>
</dbReference>
<dbReference type="GO" id="GO:0005874">
    <property type="term" value="C:microtubule"/>
    <property type="evidence" value="ECO:0007669"/>
    <property type="project" value="UniProtKB-KW"/>
</dbReference>
<dbReference type="GO" id="GO:0003777">
    <property type="term" value="F:microtubule motor activity"/>
    <property type="evidence" value="ECO:0007669"/>
    <property type="project" value="InterPro"/>
</dbReference>
<reference evidence="8" key="1">
    <citation type="submission" date="2021-02" db="EMBL/GenBank/DDBJ databases">
        <authorList>
            <person name="Dougan E. K."/>
            <person name="Rhodes N."/>
            <person name="Thang M."/>
            <person name="Chan C."/>
        </authorList>
    </citation>
    <scope>NUCLEOTIDE SEQUENCE</scope>
</reference>
<feature type="binding site" evidence="4">
    <location>
        <begin position="378"/>
        <end position="385"/>
    </location>
    <ligand>
        <name>ATP</name>
        <dbReference type="ChEBI" id="CHEBI:30616"/>
    </ligand>
</feature>
<dbReference type="Gene3D" id="2.60.200.20">
    <property type="match status" value="1"/>
</dbReference>
<dbReference type="SUPFAM" id="SSF49879">
    <property type="entry name" value="SMAD/FHA domain"/>
    <property type="match status" value="1"/>
</dbReference>
<dbReference type="PANTHER" id="PTHR47968">
    <property type="entry name" value="CENTROMERE PROTEIN E"/>
    <property type="match status" value="1"/>
</dbReference>
<feature type="coiled-coil region" evidence="5">
    <location>
        <begin position="637"/>
        <end position="707"/>
    </location>
</feature>
<dbReference type="Gene3D" id="3.40.850.10">
    <property type="entry name" value="Kinesin motor domain"/>
    <property type="match status" value="1"/>
</dbReference>
<dbReference type="PROSITE" id="PS50067">
    <property type="entry name" value="KINESIN_MOTOR_2"/>
    <property type="match status" value="1"/>
</dbReference>
<protein>
    <submittedName>
        <fullName evidence="8">KIF13B protein</fullName>
    </submittedName>
</protein>
<evidence type="ECO:0000313" key="9">
    <source>
        <dbReference type="Proteomes" id="UP000649617"/>
    </source>
</evidence>
<name>A0A812RN02_SYMPI</name>
<dbReference type="Pfam" id="PF00225">
    <property type="entry name" value="Kinesin"/>
    <property type="match status" value="1"/>
</dbReference>
<keyword evidence="9" id="KW-1185">Reference proteome</keyword>
<keyword evidence="1" id="KW-0493">Microtubule</keyword>
<evidence type="ECO:0000256" key="2">
    <source>
        <dbReference type="ARBA" id="ARBA00023054"/>
    </source>
</evidence>
<dbReference type="InterPro" id="IPR036961">
    <property type="entry name" value="Kinesin_motor_dom_sf"/>
</dbReference>
<keyword evidence="4" id="KW-0067">ATP-binding</keyword>
<evidence type="ECO:0000256" key="5">
    <source>
        <dbReference type="SAM" id="Coils"/>
    </source>
</evidence>
<comment type="similarity">
    <text evidence="4">Belongs to the TRAFAC class myosin-kinesin ATPase superfamily. Kinesin family.</text>
</comment>
<keyword evidence="4" id="KW-0547">Nucleotide-binding</keyword>
<dbReference type="InterPro" id="IPR001752">
    <property type="entry name" value="Kinesin_motor_dom"/>
</dbReference>
<feature type="region of interest" description="Disordered" evidence="6">
    <location>
        <begin position="724"/>
        <end position="743"/>
    </location>
</feature>
<gene>
    <name evidence="8" type="primary">KIF13B</name>
    <name evidence="8" type="ORF">SPIL2461_LOCUS10865</name>
</gene>
<sequence length="1215" mass="134257">MVANAGTSPASVCFILSFSAKDTRHLKKHSWHEEEDEENLDASCPDDSFPLLDLQLFETGRHPIQRYVGGGSAVAKNRKEMTPTTLRLRQKDALTEPENSEKPMVKILVTTCAEEESPAYMMLEAMPANGKVEVEPAVCPTKDGKRVFLSPTVHYEYELSGSEWTVNIKYHPQCKPGFVLGVHVFSLGDLEVQWQQAASPPEIIPGNDAERIFIEEFRTKHTEEDLQAEDALFPPMPKQRHEDKESIPHIISRPTQINSAPTWFEHGLLSSAVRESLLIDTWTMANTEKTDETVFVGVRLRPFLSYEARQQCFSASRNVISVRAQDKKKKDFAFDCVMDSTDSSKPNYVSQEKCYDMIGRRMVQHSIAGYHACLFCYGQTGSGKTFSFMGKKNEAEQGLLPRLLRDLLSQVESLGLGQVHCRAQILEVYNEKLRDLLNEKETAKPPEIHVHPRVGVYVDGAIDAQVDNLEQLQSLLDNGLSRASVAATGRNPKSSRGHVIFRLLMEKHEEDHTVVSSELFCVDLAGRENEKTTKVTGDNFIELTFINRSLMWLAQCIQGLGRQRKRSTSEGLAGSTRSRFRNSKLTLLLINALTGNSKTSLLATVSPALVNLDESLVTLNFASTVKSIKVMAKRVAKMDKDSLIQSLSEELQSLKAQLSNATPRNGQDLQSQVGIIRNMMESYKARWEEAQKNAELLQRQKDDALQNLAISRWRYAKATVKNELREESSRTSGQHPSLQQAQGGSQIIAANHRLGSKDSTQACGSKAVQESLALPSSSTLQWWTPEDSSTQPALRPPTPSLILYSKDPGFSGRLIFHAAQEGRQYILGCTPHCDFRLPGTPGLSPETCIIWQESGRFYITQKGISPPPTGAVEVNGARLAPAEAKELLHQDLVVLGQTFRFFVFTKPDPAVQALLFGMGENGCASTAIEDVIGGNMDVSAPMALPWEGVRRTPSPIVSGNGSRDDFLKRAVLARSLIEEATALSRAFTPQVSFNYELFTLAPSPSLHEREPSLSAPCAPSLCIRVSKAGNPPVEVALWGLSTFQERLKLMREAWQARFGTAGAVSPAPDTWRKLLPPQGELYQAQPAPVLAKPAVQVSQHANGVVVIQSPTRLFSPRSVTLKPQRGSHAQSFTPSGLAQAGSIAKVCDRLQSLQTVTSPTSPRISPRIHLYSEPDRLQSLQTVTSPTSPRISPRIHLYSEPVVTTLTSVKSVFEI</sequence>
<evidence type="ECO:0000259" key="7">
    <source>
        <dbReference type="PROSITE" id="PS50067"/>
    </source>
</evidence>
<proteinExistence type="inferred from homology"/>
<feature type="domain" description="Kinesin motor" evidence="7">
    <location>
        <begin position="293"/>
        <end position="628"/>
    </location>
</feature>
<dbReference type="PANTHER" id="PTHR47968:SF36">
    <property type="entry name" value="KINESIN HEAVY CHAIN ISOFORM X1"/>
    <property type="match status" value="1"/>
</dbReference>
<dbReference type="Proteomes" id="UP000649617">
    <property type="component" value="Unassembled WGS sequence"/>
</dbReference>
<evidence type="ECO:0000256" key="1">
    <source>
        <dbReference type="ARBA" id="ARBA00022701"/>
    </source>
</evidence>
<evidence type="ECO:0000256" key="4">
    <source>
        <dbReference type="PROSITE-ProRule" id="PRU00283"/>
    </source>
</evidence>
<evidence type="ECO:0000313" key="8">
    <source>
        <dbReference type="EMBL" id="CAE7445955.1"/>
    </source>
</evidence>
<evidence type="ECO:0000256" key="6">
    <source>
        <dbReference type="SAM" id="MobiDB-lite"/>
    </source>
</evidence>
<dbReference type="EMBL" id="CAJNIZ010020846">
    <property type="protein sequence ID" value="CAE7445955.1"/>
    <property type="molecule type" value="Genomic_DNA"/>
</dbReference>
<dbReference type="InterPro" id="IPR008984">
    <property type="entry name" value="SMAD_FHA_dom_sf"/>
</dbReference>
<dbReference type="CDD" id="cd00060">
    <property type="entry name" value="FHA"/>
    <property type="match status" value="1"/>
</dbReference>
<keyword evidence="3 4" id="KW-0505">Motor protein</keyword>
<dbReference type="GO" id="GO:0005524">
    <property type="term" value="F:ATP binding"/>
    <property type="evidence" value="ECO:0007669"/>
    <property type="project" value="UniProtKB-UniRule"/>
</dbReference>
<dbReference type="InterPro" id="IPR027640">
    <property type="entry name" value="Kinesin-like_fam"/>
</dbReference>
<dbReference type="GO" id="GO:0007018">
    <property type="term" value="P:microtubule-based movement"/>
    <property type="evidence" value="ECO:0007669"/>
    <property type="project" value="InterPro"/>
</dbReference>
<accession>A0A812RN02</accession>
<organism evidence="8 9">
    <name type="scientific">Symbiodinium pilosum</name>
    <name type="common">Dinoflagellate</name>
    <dbReference type="NCBI Taxonomy" id="2952"/>
    <lineage>
        <taxon>Eukaryota</taxon>
        <taxon>Sar</taxon>
        <taxon>Alveolata</taxon>
        <taxon>Dinophyceae</taxon>
        <taxon>Suessiales</taxon>
        <taxon>Symbiodiniaceae</taxon>
        <taxon>Symbiodinium</taxon>
    </lineage>
</organism>
<comment type="caution">
    <text evidence="8">The sequence shown here is derived from an EMBL/GenBank/DDBJ whole genome shotgun (WGS) entry which is preliminary data.</text>
</comment>
<dbReference type="PRINTS" id="PR00380">
    <property type="entry name" value="KINESINHEAVY"/>
</dbReference>
<dbReference type="SMART" id="SM00129">
    <property type="entry name" value="KISc"/>
    <property type="match status" value="1"/>
</dbReference>
<dbReference type="AlphaFoldDB" id="A0A812RN02"/>
<dbReference type="OrthoDB" id="3176171at2759"/>
<keyword evidence="2 5" id="KW-0175">Coiled coil</keyword>
<dbReference type="SUPFAM" id="SSF52540">
    <property type="entry name" value="P-loop containing nucleoside triphosphate hydrolases"/>
    <property type="match status" value="1"/>
</dbReference>
<evidence type="ECO:0000256" key="3">
    <source>
        <dbReference type="ARBA" id="ARBA00023175"/>
    </source>
</evidence>